<evidence type="ECO:0000256" key="5">
    <source>
        <dbReference type="ARBA" id="ARBA00022801"/>
    </source>
</evidence>
<dbReference type="PANTHER" id="PTHR30153:SF2">
    <property type="entry name" value="REPLICATIVE DNA HELICASE"/>
    <property type="match status" value="1"/>
</dbReference>
<dbReference type="Proteomes" id="UP001057522">
    <property type="component" value="Unassembled WGS sequence"/>
</dbReference>
<comment type="caution">
    <text evidence="14">The sequence shown here is derived from an EMBL/GenBank/DDBJ whole genome shotgun (WGS) entry which is preliminary data.</text>
</comment>
<dbReference type="RefSeq" id="WP_250604803.1">
    <property type="nucleotide sequence ID" value="NZ_JAMOKX010000006.1"/>
</dbReference>
<evidence type="ECO:0000256" key="2">
    <source>
        <dbReference type="ARBA" id="ARBA00022515"/>
    </source>
</evidence>
<comment type="similarity">
    <text evidence="1 12">Belongs to the helicase family. DnaB subfamily.</text>
</comment>
<evidence type="ECO:0000259" key="13">
    <source>
        <dbReference type="PROSITE" id="PS51199"/>
    </source>
</evidence>
<evidence type="ECO:0000256" key="1">
    <source>
        <dbReference type="ARBA" id="ARBA00008428"/>
    </source>
</evidence>
<dbReference type="CDD" id="cd00984">
    <property type="entry name" value="DnaB_C"/>
    <property type="match status" value="1"/>
</dbReference>
<reference evidence="14" key="1">
    <citation type="submission" date="2022-06" db="EMBL/GenBank/DDBJ databases">
        <title>Helicobacter colisuis sp. nov.</title>
        <authorList>
            <person name="Papic B."/>
            <person name="Gruntar I."/>
        </authorList>
    </citation>
    <scope>NUCLEOTIDE SEQUENCE</scope>
    <source>
        <strain evidence="14">11154-15</strain>
    </source>
</reference>
<evidence type="ECO:0000256" key="10">
    <source>
        <dbReference type="ARBA" id="ARBA00048954"/>
    </source>
</evidence>
<evidence type="ECO:0000256" key="6">
    <source>
        <dbReference type="ARBA" id="ARBA00022806"/>
    </source>
</evidence>
<evidence type="ECO:0000256" key="7">
    <source>
        <dbReference type="ARBA" id="ARBA00022840"/>
    </source>
</evidence>
<dbReference type="InterPro" id="IPR036185">
    <property type="entry name" value="DNA_heli_DnaB-like_N_sf"/>
</dbReference>
<comment type="catalytic activity">
    <reaction evidence="10 12">
        <text>ATP + H2O = ADP + phosphate + H(+)</text>
        <dbReference type="Rhea" id="RHEA:13065"/>
        <dbReference type="ChEBI" id="CHEBI:15377"/>
        <dbReference type="ChEBI" id="CHEBI:15378"/>
        <dbReference type="ChEBI" id="CHEBI:30616"/>
        <dbReference type="ChEBI" id="CHEBI:43474"/>
        <dbReference type="ChEBI" id="CHEBI:456216"/>
        <dbReference type="EC" id="5.6.2.3"/>
    </reaction>
</comment>
<dbReference type="Gene3D" id="1.10.860.10">
    <property type="entry name" value="DNAb Helicase, Chain A"/>
    <property type="match status" value="1"/>
</dbReference>
<feature type="domain" description="SF4 helicase" evidence="13">
    <location>
        <begin position="164"/>
        <end position="450"/>
    </location>
</feature>
<dbReference type="NCBIfam" id="NF006306">
    <property type="entry name" value="PRK08506.1"/>
    <property type="match status" value="1"/>
</dbReference>
<proteinExistence type="inferred from homology"/>
<protein>
    <recommendedName>
        <fullName evidence="11 12">Replicative DNA helicase</fullName>
        <ecNumber evidence="11 12">5.6.2.3</ecNumber>
    </recommendedName>
</protein>
<dbReference type="Gene3D" id="3.40.50.300">
    <property type="entry name" value="P-loop containing nucleotide triphosphate hydrolases"/>
    <property type="match status" value="1"/>
</dbReference>
<evidence type="ECO:0000313" key="14">
    <source>
        <dbReference type="EMBL" id="MCL9819956.1"/>
    </source>
</evidence>
<keyword evidence="3 12" id="KW-0235">DNA replication</keyword>
<dbReference type="PANTHER" id="PTHR30153">
    <property type="entry name" value="REPLICATIVE DNA HELICASE DNAB"/>
    <property type="match status" value="1"/>
</dbReference>
<keyword evidence="5 12" id="KW-0378">Hydrolase</keyword>
<dbReference type="PROSITE" id="PS51199">
    <property type="entry name" value="SF4_HELICASE"/>
    <property type="match status" value="1"/>
</dbReference>
<dbReference type="InterPro" id="IPR007693">
    <property type="entry name" value="DNA_helicase_DnaB-like_N"/>
</dbReference>
<dbReference type="GO" id="GO:0016787">
    <property type="term" value="F:hydrolase activity"/>
    <property type="evidence" value="ECO:0007669"/>
    <property type="project" value="UniProtKB-KW"/>
</dbReference>
<evidence type="ECO:0000313" key="15">
    <source>
        <dbReference type="Proteomes" id="UP001057522"/>
    </source>
</evidence>
<keyword evidence="9" id="KW-0413">Isomerase</keyword>
<dbReference type="NCBIfam" id="TIGR00665">
    <property type="entry name" value="DnaB"/>
    <property type="match status" value="1"/>
</dbReference>
<keyword evidence="6 12" id="KW-0347">Helicase</keyword>
<keyword evidence="7 12" id="KW-0067">ATP-binding</keyword>
<evidence type="ECO:0000256" key="8">
    <source>
        <dbReference type="ARBA" id="ARBA00023125"/>
    </source>
</evidence>
<dbReference type="InterPro" id="IPR016136">
    <property type="entry name" value="DNA_helicase_N/primase_C"/>
</dbReference>
<keyword evidence="8 12" id="KW-0238">DNA-binding</keyword>
<keyword evidence="15" id="KW-1185">Reference proteome</keyword>
<dbReference type="Pfam" id="PF00772">
    <property type="entry name" value="DnaB"/>
    <property type="match status" value="1"/>
</dbReference>
<dbReference type="InterPro" id="IPR027417">
    <property type="entry name" value="P-loop_NTPase"/>
</dbReference>
<dbReference type="SUPFAM" id="SSF48024">
    <property type="entry name" value="N-terminal domain of DnaB helicase"/>
    <property type="match status" value="1"/>
</dbReference>
<dbReference type="Pfam" id="PF03796">
    <property type="entry name" value="DnaB_C"/>
    <property type="match status" value="1"/>
</dbReference>
<evidence type="ECO:0000256" key="9">
    <source>
        <dbReference type="ARBA" id="ARBA00023235"/>
    </source>
</evidence>
<gene>
    <name evidence="14" type="ORF">NCR95_07250</name>
</gene>
<evidence type="ECO:0000256" key="3">
    <source>
        <dbReference type="ARBA" id="ARBA00022705"/>
    </source>
</evidence>
<accession>A0ABT0TVK6</accession>
<dbReference type="InterPro" id="IPR007694">
    <property type="entry name" value="DNA_helicase_DnaB-like_C"/>
</dbReference>
<dbReference type="GO" id="GO:0003678">
    <property type="term" value="F:DNA helicase activity"/>
    <property type="evidence" value="ECO:0007669"/>
    <property type="project" value="UniProtKB-EC"/>
</dbReference>
<name>A0ABT0TVK6_9HELI</name>
<dbReference type="EMBL" id="JAMOKX010000006">
    <property type="protein sequence ID" value="MCL9819956.1"/>
    <property type="molecule type" value="Genomic_DNA"/>
</dbReference>
<evidence type="ECO:0000256" key="4">
    <source>
        <dbReference type="ARBA" id="ARBA00022741"/>
    </source>
</evidence>
<dbReference type="InterPro" id="IPR007692">
    <property type="entry name" value="DNA_helicase_DnaB"/>
</dbReference>
<dbReference type="SUPFAM" id="SSF52540">
    <property type="entry name" value="P-loop containing nucleoside triphosphate hydrolases"/>
    <property type="match status" value="1"/>
</dbReference>
<evidence type="ECO:0000256" key="11">
    <source>
        <dbReference type="NCBIfam" id="TIGR00665"/>
    </source>
</evidence>
<comment type="function">
    <text evidence="12">The main replicative DNA helicase, it participates in initiation and elongation during chromosome replication. Travels ahead of the DNA replisome, separating dsDNA into templates for DNA synthesis. A processive ATP-dependent 5'-3' DNA helicase it has DNA-dependent ATPase activity.</text>
</comment>
<sequence>MEIQIERAVLSSIFFDPEQLDFVSETLTPEDFSYAPNQNIFAAMLELRRLDMPIDEEFILKKSTKSRPIDQEEVLNILSTSPISDIHAYTQEIKEDSTRRKLHSLAMKINEASNDSDNPAKDIIDYLQSELYKITNIHENKEFRDSREVTTATLHYIEEIKKRGNSVLIGVDTGFHSLNEKTTGFGKGDLIIVAARPAMGKTTLVLNMAQKALDTGRGVAFFSLEMPAEQLMLRMLSAKTSIALQHLRVGNLQDEEWEQLSHAADIMANAPLFIDDNSILTIHQFRTKMRKIKSKHPEIGLAVIDYLQLMSSADGKKDRHQEVSEISRGLKMIARELEIPIIALSQLNRSLESRSDRRPMLSDLRESGSIEQDADIILFVYRDAVYKQKDEKEKEEAARKEGKDYKSTFVPKNEEEAEIIIGKQRNGPTGVVKLTFHKHCTRFVDSADSNNALEIIYESTAQTTQTHFTPPENNQIEAPII</sequence>
<keyword evidence="4 12" id="KW-0547">Nucleotide-binding</keyword>
<evidence type="ECO:0000256" key="12">
    <source>
        <dbReference type="RuleBase" id="RU362085"/>
    </source>
</evidence>
<organism evidence="14 15">
    <name type="scientific">Helicobacter colisuis</name>
    <dbReference type="NCBI Taxonomy" id="2949739"/>
    <lineage>
        <taxon>Bacteria</taxon>
        <taxon>Pseudomonadati</taxon>
        <taxon>Campylobacterota</taxon>
        <taxon>Epsilonproteobacteria</taxon>
        <taxon>Campylobacterales</taxon>
        <taxon>Helicobacteraceae</taxon>
        <taxon>Helicobacter</taxon>
    </lineage>
</organism>
<dbReference type="EC" id="5.6.2.3" evidence="11 12"/>
<keyword evidence="2 12" id="KW-0639">Primosome</keyword>